<keyword evidence="1" id="KW-0812">Transmembrane</keyword>
<feature type="transmembrane region" description="Helical" evidence="1">
    <location>
        <begin position="21"/>
        <end position="45"/>
    </location>
</feature>
<accession>A0AAD8EKN2</accession>
<sequence>FQIKSVYITAREIYRYLLDMALVHAFSLLGCALPALVLSVETNFLISQKKLDSRSNHRNFSLKELFLWLPMVWNLGRYMSLGFLRLEKIYGPEGGP</sequence>
<name>A0AAD8EKN2_DIPPU</name>
<evidence type="ECO:0000313" key="3">
    <source>
        <dbReference type="Proteomes" id="UP001233999"/>
    </source>
</evidence>
<comment type="caution">
    <text evidence="2">The sequence shown here is derived from an EMBL/GenBank/DDBJ whole genome shotgun (WGS) entry which is preliminary data.</text>
</comment>
<dbReference type="AlphaFoldDB" id="A0AAD8EKN2"/>
<dbReference type="EMBL" id="JASPKZ010003409">
    <property type="protein sequence ID" value="KAJ9593741.1"/>
    <property type="molecule type" value="Genomic_DNA"/>
</dbReference>
<protein>
    <submittedName>
        <fullName evidence="2">Uncharacterized protein</fullName>
    </submittedName>
</protein>
<organism evidence="2 3">
    <name type="scientific">Diploptera punctata</name>
    <name type="common">Pacific beetle cockroach</name>
    <dbReference type="NCBI Taxonomy" id="6984"/>
    <lineage>
        <taxon>Eukaryota</taxon>
        <taxon>Metazoa</taxon>
        <taxon>Ecdysozoa</taxon>
        <taxon>Arthropoda</taxon>
        <taxon>Hexapoda</taxon>
        <taxon>Insecta</taxon>
        <taxon>Pterygota</taxon>
        <taxon>Neoptera</taxon>
        <taxon>Polyneoptera</taxon>
        <taxon>Dictyoptera</taxon>
        <taxon>Blattodea</taxon>
        <taxon>Blaberoidea</taxon>
        <taxon>Blaberidae</taxon>
        <taxon>Diplopterinae</taxon>
        <taxon>Diploptera</taxon>
    </lineage>
</organism>
<proteinExistence type="predicted"/>
<keyword evidence="1" id="KW-1133">Transmembrane helix</keyword>
<keyword evidence="1" id="KW-0472">Membrane</keyword>
<feature type="non-terminal residue" evidence="2">
    <location>
        <position position="96"/>
    </location>
</feature>
<reference evidence="2" key="1">
    <citation type="journal article" date="2023" name="IScience">
        <title>Live-bearing cockroach genome reveals convergent evolutionary mechanisms linked to viviparity in insects and beyond.</title>
        <authorList>
            <person name="Fouks B."/>
            <person name="Harrison M.C."/>
            <person name="Mikhailova A.A."/>
            <person name="Marchal E."/>
            <person name="English S."/>
            <person name="Carruthers M."/>
            <person name="Jennings E.C."/>
            <person name="Chiamaka E.L."/>
            <person name="Frigard R.A."/>
            <person name="Pippel M."/>
            <person name="Attardo G.M."/>
            <person name="Benoit J.B."/>
            <person name="Bornberg-Bauer E."/>
            <person name="Tobe S.S."/>
        </authorList>
    </citation>
    <scope>NUCLEOTIDE SEQUENCE</scope>
    <source>
        <strain evidence="2">Stay&amp;Tobe</strain>
    </source>
</reference>
<feature type="non-terminal residue" evidence="2">
    <location>
        <position position="1"/>
    </location>
</feature>
<gene>
    <name evidence="2" type="ORF">L9F63_014714</name>
</gene>
<keyword evidence="3" id="KW-1185">Reference proteome</keyword>
<dbReference type="Proteomes" id="UP001233999">
    <property type="component" value="Unassembled WGS sequence"/>
</dbReference>
<evidence type="ECO:0000256" key="1">
    <source>
        <dbReference type="SAM" id="Phobius"/>
    </source>
</evidence>
<evidence type="ECO:0000313" key="2">
    <source>
        <dbReference type="EMBL" id="KAJ9593741.1"/>
    </source>
</evidence>
<reference evidence="2" key="2">
    <citation type="submission" date="2023-05" db="EMBL/GenBank/DDBJ databases">
        <authorList>
            <person name="Fouks B."/>
        </authorList>
    </citation>
    <scope>NUCLEOTIDE SEQUENCE</scope>
    <source>
        <strain evidence="2">Stay&amp;Tobe</strain>
        <tissue evidence="2">Testes</tissue>
    </source>
</reference>